<dbReference type="Proteomes" id="UP001596407">
    <property type="component" value="Unassembled WGS sequence"/>
</dbReference>
<reference evidence="1 2" key="1">
    <citation type="journal article" date="2019" name="Int. J. Syst. Evol. Microbiol.">
        <title>The Global Catalogue of Microorganisms (GCM) 10K type strain sequencing project: providing services to taxonomists for standard genome sequencing and annotation.</title>
        <authorList>
            <consortium name="The Broad Institute Genomics Platform"/>
            <consortium name="The Broad Institute Genome Sequencing Center for Infectious Disease"/>
            <person name="Wu L."/>
            <person name="Ma J."/>
        </authorList>
    </citation>
    <scope>NUCLEOTIDE SEQUENCE [LARGE SCALE GENOMIC DNA]</scope>
    <source>
        <strain evidence="1 2">DT72</strain>
    </source>
</reference>
<accession>A0ABD5WLF6</accession>
<proteinExistence type="predicted"/>
<organism evidence="1 2">
    <name type="scientific">Halorussus caseinilyticus</name>
    <dbReference type="NCBI Taxonomy" id="3034025"/>
    <lineage>
        <taxon>Archaea</taxon>
        <taxon>Methanobacteriati</taxon>
        <taxon>Methanobacteriota</taxon>
        <taxon>Stenosarchaea group</taxon>
        <taxon>Halobacteria</taxon>
        <taxon>Halobacteriales</taxon>
        <taxon>Haladaptataceae</taxon>
        <taxon>Halorussus</taxon>
    </lineage>
</organism>
<dbReference type="SMART" id="SM01260">
    <property type="entry name" value="LANC_like"/>
    <property type="match status" value="1"/>
</dbReference>
<name>A0ABD5WLF6_9EURY</name>
<dbReference type="SUPFAM" id="SSF158745">
    <property type="entry name" value="LanC-like"/>
    <property type="match status" value="1"/>
</dbReference>
<dbReference type="Gene3D" id="1.50.10.10">
    <property type="match status" value="1"/>
</dbReference>
<dbReference type="AlphaFoldDB" id="A0ABD5WLF6"/>
<keyword evidence="2" id="KW-1185">Reference proteome</keyword>
<sequence>MIPNETLREEAEAIADDVADARFDLPGGDAGWVGYGSSKGKPSLRGQKGLYSGQLGVATYFAAMHRCFPGESYGESAYDAVRYLFEEETGELVKGVGLGAGTGTGALVYGLSVMHELTGETRYEELAVEFAREITAEAIRGDERYDVLTGAAGALTGLLGLYERSGASVAKERAVRCGEHLLDDRYDKWGYRVWDTSWDEGVRSFSTGMGHGAAGIAYALYRLSDHTGRDEFRRAADDAIAFENAFYSDRERNWRSNWVFLPHYQLGWRFGLAGVGSARLGSAEYCESDAVARDVDRLDAFDPELGRSDAVCDGTFAQVNLLVDLSRHTGDGEYAEQARRLADRAIERKESQGHYELAHRSRGLYDPTFFAGTAGIGYALLRLVRPDELPSVTRFE</sequence>
<evidence type="ECO:0000313" key="1">
    <source>
        <dbReference type="EMBL" id="MFC7081361.1"/>
    </source>
</evidence>
<dbReference type="Pfam" id="PF05147">
    <property type="entry name" value="LANC_like"/>
    <property type="match status" value="1"/>
</dbReference>
<gene>
    <name evidence="1" type="ORF">ACFQJ6_15865</name>
</gene>
<evidence type="ECO:0000313" key="2">
    <source>
        <dbReference type="Proteomes" id="UP001596407"/>
    </source>
</evidence>
<dbReference type="EMBL" id="JBHSZH010000005">
    <property type="protein sequence ID" value="MFC7081361.1"/>
    <property type="molecule type" value="Genomic_DNA"/>
</dbReference>
<dbReference type="PANTHER" id="PTHR12736:SF7">
    <property type="entry name" value="LANC-LIKE PROTEIN 3"/>
    <property type="match status" value="1"/>
</dbReference>
<dbReference type="InterPro" id="IPR007822">
    <property type="entry name" value="LANC-like"/>
</dbReference>
<comment type="caution">
    <text evidence="1">The sequence shown here is derived from an EMBL/GenBank/DDBJ whole genome shotgun (WGS) entry which is preliminary data.</text>
</comment>
<dbReference type="PRINTS" id="PR01950">
    <property type="entry name" value="LANCSUPER"/>
</dbReference>
<protein>
    <submittedName>
        <fullName evidence="1">Lanthionine synthetase LanC family protein</fullName>
    </submittedName>
</protein>
<dbReference type="GeneID" id="79301889"/>
<dbReference type="InterPro" id="IPR012341">
    <property type="entry name" value="6hp_glycosidase-like_sf"/>
</dbReference>
<dbReference type="PANTHER" id="PTHR12736">
    <property type="entry name" value="LANC-LIKE PROTEIN"/>
    <property type="match status" value="1"/>
</dbReference>
<dbReference type="RefSeq" id="WP_276280724.1">
    <property type="nucleotide sequence ID" value="NZ_CP119809.1"/>
</dbReference>